<protein>
    <submittedName>
        <fullName evidence="1">Uncharacterized protein</fullName>
    </submittedName>
</protein>
<sequence length="195" mass="21678">MSHQKHTKLQKPIGGKFGRNELGIMGAPCGEIKALSAKLINSLKKHWNVGYIDADHNAPEEEDWSALQNGAVSEFVDKIAFKRLDSLDASPDFRTIDLTLINANHHQAATQIAFVHPKKDLIKKQGKLTNVAMVVLEDSLDAIPDYLVAHINNTEVPVYKASEIEKITQFIDGWLRNRIPKLYGLVLAGGKSTRM</sequence>
<evidence type="ECO:0000313" key="1">
    <source>
        <dbReference type="EMBL" id="VAW27501.1"/>
    </source>
</evidence>
<feature type="non-terminal residue" evidence="1">
    <location>
        <position position="195"/>
    </location>
</feature>
<proteinExistence type="predicted"/>
<organism evidence="1">
    <name type="scientific">hydrothermal vent metagenome</name>
    <dbReference type="NCBI Taxonomy" id="652676"/>
    <lineage>
        <taxon>unclassified sequences</taxon>
        <taxon>metagenomes</taxon>
        <taxon>ecological metagenomes</taxon>
    </lineage>
</organism>
<gene>
    <name evidence="1" type="ORF">MNBD_BACTEROID06-778</name>
</gene>
<dbReference type="EMBL" id="UOES01000252">
    <property type="protein sequence ID" value="VAW27501.1"/>
    <property type="molecule type" value="Genomic_DNA"/>
</dbReference>
<accession>A0A3B0U8Y6</accession>
<name>A0A3B0U8Y6_9ZZZZ</name>
<reference evidence="1" key="1">
    <citation type="submission" date="2018-06" db="EMBL/GenBank/DDBJ databases">
        <authorList>
            <person name="Zhirakovskaya E."/>
        </authorList>
    </citation>
    <scope>NUCLEOTIDE SEQUENCE</scope>
</reference>
<dbReference type="AlphaFoldDB" id="A0A3B0U8Y6"/>